<dbReference type="RefSeq" id="WP_207669290.1">
    <property type="nucleotide sequence ID" value="NZ_SOAZ01000007.1"/>
</dbReference>
<feature type="transmembrane region" description="Helical" evidence="1">
    <location>
        <begin position="98"/>
        <end position="116"/>
    </location>
</feature>
<keyword evidence="1" id="KW-0812">Transmembrane</keyword>
<dbReference type="InterPro" id="IPR019733">
    <property type="entry name" value="Uncharacterised_YhfT"/>
</dbReference>
<reference evidence="2 3" key="1">
    <citation type="submission" date="2019-03" db="EMBL/GenBank/DDBJ databases">
        <title>Genomic Encyclopedia of Type Strains, Phase IV (KMG-IV): sequencing the most valuable type-strain genomes for metagenomic binning, comparative biology and taxonomic classification.</title>
        <authorList>
            <person name="Goeker M."/>
        </authorList>
    </citation>
    <scope>NUCLEOTIDE SEQUENCE [LARGE SCALE GENOMIC DNA]</scope>
    <source>
        <strain evidence="2 3">DSM 24455</strain>
    </source>
</reference>
<comment type="caution">
    <text evidence="2">The sequence shown here is derived from an EMBL/GenBank/DDBJ whole genome shotgun (WGS) entry which is preliminary data.</text>
</comment>
<feature type="transmembrane region" description="Helical" evidence="1">
    <location>
        <begin position="240"/>
        <end position="259"/>
    </location>
</feature>
<feature type="transmembrane region" description="Helical" evidence="1">
    <location>
        <begin position="7"/>
        <end position="28"/>
    </location>
</feature>
<feature type="transmembrane region" description="Helical" evidence="1">
    <location>
        <begin position="162"/>
        <end position="179"/>
    </location>
</feature>
<evidence type="ECO:0000313" key="3">
    <source>
        <dbReference type="Proteomes" id="UP000295325"/>
    </source>
</evidence>
<gene>
    <name evidence="2" type="ORF">EDD71_10752</name>
</gene>
<dbReference type="EMBL" id="SOAZ01000007">
    <property type="protein sequence ID" value="TDT61327.1"/>
    <property type="molecule type" value="Genomic_DNA"/>
</dbReference>
<dbReference type="Proteomes" id="UP000295325">
    <property type="component" value="Unassembled WGS sequence"/>
</dbReference>
<dbReference type="Pfam" id="PF10797">
    <property type="entry name" value="YhfT"/>
    <property type="match status" value="1"/>
</dbReference>
<protein>
    <submittedName>
        <fullName evidence="2">Uncharacterized protein YhfT</fullName>
    </submittedName>
</protein>
<organism evidence="2 3">
    <name type="scientific">Fonticella tunisiensis</name>
    <dbReference type="NCBI Taxonomy" id="1096341"/>
    <lineage>
        <taxon>Bacteria</taxon>
        <taxon>Bacillati</taxon>
        <taxon>Bacillota</taxon>
        <taxon>Clostridia</taxon>
        <taxon>Eubacteriales</taxon>
        <taxon>Clostridiaceae</taxon>
        <taxon>Fonticella</taxon>
    </lineage>
</organism>
<feature type="transmembrane region" description="Helical" evidence="1">
    <location>
        <begin position="318"/>
        <end position="336"/>
    </location>
</feature>
<feature type="transmembrane region" description="Helical" evidence="1">
    <location>
        <begin position="279"/>
        <end position="311"/>
    </location>
</feature>
<feature type="transmembrane region" description="Helical" evidence="1">
    <location>
        <begin position="366"/>
        <end position="394"/>
    </location>
</feature>
<proteinExistence type="predicted"/>
<feature type="transmembrane region" description="Helical" evidence="1">
    <location>
        <begin position="406"/>
        <end position="429"/>
    </location>
</feature>
<feature type="transmembrane region" description="Helical" evidence="1">
    <location>
        <begin position="48"/>
        <end position="77"/>
    </location>
</feature>
<accession>A0A4V3ETP4</accession>
<evidence type="ECO:0000256" key="1">
    <source>
        <dbReference type="SAM" id="Phobius"/>
    </source>
</evidence>
<name>A0A4V3ETP4_9CLOT</name>
<keyword evidence="1" id="KW-0472">Membrane</keyword>
<evidence type="ECO:0000313" key="2">
    <source>
        <dbReference type="EMBL" id="TDT61327.1"/>
    </source>
</evidence>
<feature type="transmembrane region" description="Helical" evidence="1">
    <location>
        <begin position="136"/>
        <end position="155"/>
    </location>
</feature>
<keyword evidence="1" id="KW-1133">Transmembrane helix</keyword>
<keyword evidence="3" id="KW-1185">Reference proteome</keyword>
<sequence>MNEVLKYLLVTLIGVLASILANKGVAVFNDGLRPIVPEYLEGRMDKKALAVTSFALGFGLVIGFGIPMSITATIILIHSILLGTDIIGTWAPEGKKGLIISGIVGAVYSLGLLYGLKFIVDAFGKLPVNFLSQLGQVGTPIVAAFAAFPALVVGYQYGVKKGALTLIISFLVRQFVQYYGKFNVGTAKVTFNPEGMALLAGMIVMIIFAASEKTDPNAVSIDLTALFSERVKKIRKNIPYLALIGALVAAATSQSILAGDPISQNLLANGKNVEAALTAFARGIGFIPLVATTAIATGVYGPVGMTFVFVVGILSKNLLLAALLGAAVIVVEVLLLDQLAKLLDKFPGVRKCGDNIRTAMSKLLEVALLVGGMMAANAMAPGLGFFVVGGLYVLNQSSKKPIVNMAVGPIGAILVGVMINVLYIIGLYLPPAAK</sequence>
<dbReference type="AlphaFoldDB" id="A0A4V3ETP4"/>
<feature type="transmembrane region" description="Helical" evidence="1">
    <location>
        <begin position="191"/>
        <end position="210"/>
    </location>
</feature>